<evidence type="ECO:0000313" key="2">
    <source>
        <dbReference type="EMBL" id="SFQ66646.1"/>
    </source>
</evidence>
<feature type="region of interest" description="Disordered" evidence="1">
    <location>
        <begin position="65"/>
        <end position="101"/>
    </location>
</feature>
<dbReference type="InterPro" id="IPR024072">
    <property type="entry name" value="DHFR-like_dom_sf"/>
</dbReference>
<dbReference type="EMBL" id="FOWW01000012">
    <property type="protein sequence ID" value="SFQ66646.1"/>
    <property type="molecule type" value="Genomic_DNA"/>
</dbReference>
<accession>A0A1I6AD39</accession>
<reference evidence="3" key="1">
    <citation type="submission" date="2016-10" db="EMBL/GenBank/DDBJ databases">
        <authorList>
            <person name="Varghese N."/>
            <person name="Submissions S."/>
        </authorList>
    </citation>
    <scope>NUCLEOTIDE SEQUENCE [LARGE SCALE GENOMIC DNA]</scope>
    <source>
        <strain evidence="3">CGMCC 4.5579</strain>
    </source>
</reference>
<sequence length="101" mass="11330">MNDTKPQTTEGKVLRHFTMSLDGFVASPNHAMDWMVGTNRPGLEGEYVTTTGAVLGGRDGWDIAATSGGRPIRRRLGRTDLRAHPPPRRRETRRRSHLPRL</sequence>
<dbReference type="Proteomes" id="UP000198727">
    <property type="component" value="Unassembled WGS sequence"/>
</dbReference>
<evidence type="ECO:0000313" key="3">
    <source>
        <dbReference type="Proteomes" id="UP000198727"/>
    </source>
</evidence>
<dbReference type="AlphaFoldDB" id="A0A1I6AD39"/>
<protein>
    <recommendedName>
        <fullName evidence="4">RibD C-terminal domain-containing protein</fullName>
    </recommendedName>
</protein>
<feature type="compositionally biased region" description="Basic residues" evidence="1">
    <location>
        <begin position="85"/>
        <end position="101"/>
    </location>
</feature>
<dbReference type="Gene3D" id="3.40.430.10">
    <property type="entry name" value="Dihydrofolate Reductase, subunit A"/>
    <property type="match status" value="1"/>
</dbReference>
<evidence type="ECO:0000256" key="1">
    <source>
        <dbReference type="SAM" id="MobiDB-lite"/>
    </source>
</evidence>
<keyword evidence="3" id="KW-1185">Reference proteome</keyword>
<proteinExistence type="predicted"/>
<organism evidence="2 3">
    <name type="scientific">Amycolatopsis arida</name>
    <dbReference type="NCBI Taxonomy" id="587909"/>
    <lineage>
        <taxon>Bacteria</taxon>
        <taxon>Bacillati</taxon>
        <taxon>Actinomycetota</taxon>
        <taxon>Actinomycetes</taxon>
        <taxon>Pseudonocardiales</taxon>
        <taxon>Pseudonocardiaceae</taxon>
        <taxon>Amycolatopsis</taxon>
    </lineage>
</organism>
<dbReference type="STRING" id="587909.SAMN05421810_11222"/>
<gene>
    <name evidence="2" type="ORF">SAMN05421810_11222</name>
</gene>
<evidence type="ECO:0008006" key="4">
    <source>
        <dbReference type="Google" id="ProtNLM"/>
    </source>
</evidence>
<name>A0A1I6AD39_9PSEU</name>